<dbReference type="InterPro" id="IPR013012">
    <property type="entry name" value="PTS_EIIB_3"/>
</dbReference>
<dbReference type="Proteomes" id="UP000198935">
    <property type="component" value="Unassembled WGS sequence"/>
</dbReference>
<reference evidence="10" key="1">
    <citation type="submission" date="2016-10" db="EMBL/GenBank/DDBJ databases">
        <authorList>
            <person name="Varghese N."/>
            <person name="Submissions S."/>
        </authorList>
    </citation>
    <scope>NUCLEOTIDE SEQUENCE [LARGE SCALE GENOMIC DNA]</scope>
    <source>
        <strain evidence="10">SP</strain>
    </source>
</reference>
<keyword evidence="1" id="KW-0813">Transport</keyword>
<gene>
    <name evidence="9" type="ORF">SAMN05421736_12652</name>
</gene>
<evidence type="ECO:0000256" key="2">
    <source>
        <dbReference type="ARBA" id="ARBA00022553"/>
    </source>
</evidence>
<dbReference type="InterPro" id="IPR003501">
    <property type="entry name" value="PTS_EIIB_2/3"/>
</dbReference>
<evidence type="ECO:0000256" key="5">
    <source>
        <dbReference type="ARBA" id="ARBA00022683"/>
    </source>
</evidence>
<evidence type="ECO:0000256" key="3">
    <source>
        <dbReference type="ARBA" id="ARBA00022597"/>
    </source>
</evidence>
<dbReference type="PROSITE" id="PS51100">
    <property type="entry name" value="PTS_EIIB_TYPE_3"/>
    <property type="match status" value="1"/>
</dbReference>
<evidence type="ECO:0000256" key="6">
    <source>
        <dbReference type="ARBA" id="ARBA00022777"/>
    </source>
</evidence>
<dbReference type="CDD" id="cd05564">
    <property type="entry name" value="PTS_IIB_chitobiose_lichenan"/>
    <property type="match status" value="1"/>
</dbReference>
<keyword evidence="5" id="KW-0598">Phosphotransferase system</keyword>
<dbReference type="Gene3D" id="3.40.50.2300">
    <property type="match status" value="1"/>
</dbReference>
<accession>A0A1H3UU20</accession>
<keyword evidence="6" id="KW-0418">Kinase</keyword>
<dbReference type="GO" id="GO:0008982">
    <property type="term" value="F:protein-N(PI)-phosphohistidine-sugar phosphotransferase activity"/>
    <property type="evidence" value="ECO:0007669"/>
    <property type="project" value="InterPro"/>
</dbReference>
<dbReference type="InterPro" id="IPR051819">
    <property type="entry name" value="PTS_sugar-specific_EIIB"/>
</dbReference>
<feature type="modified residue" description="Phosphocysteine; by EIIA" evidence="7">
    <location>
        <position position="10"/>
    </location>
</feature>
<keyword evidence="3" id="KW-0762">Sugar transport</keyword>
<evidence type="ECO:0000256" key="4">
    <source>
        <dbReference type="ARBA" id="ARBA00022679"/>
    </source>
</evidence>
<organism evidence="9 10">
    <name type="scientific">Evansella caseinilytica</name>
    <dbReference type="NCBI Taxonomy" id="1503961"/>
    <lineage>
        <taxon>Bacteria</taxon>
        <taxon>Bacillati</taxon>
        <taxon>Bacillota</taxon>
        <taxon>Bacilli</taxon>
        <taxon>Bacillales</taxon>
        <taxon>Bacillaceae</taxon>
        <taxon>Evansella</taxon>
    </lineage>
</organism>
<dbReference type="PANTHER" id="PTHR34581:SF2">
    <property type="entry name" value="PTS SYSTEM N,N'-DIACETYLCHITOBIOSE-SPECIFIC EIIB COMPONENT"/>
    <property type="match status" value="1"/>
</dbReference>
<keyword evidence="2" id="KW-0597">Phosphoprotein</keyword>
<dbReference type="EMBL" id="FNPI01000026">
    <property type="protein sequence ID" value="SDZ65877.1"/>
    <property type="molecule type" value="Genomic_DNA"/>
</dbReference>
<dbReference type="GO" id="GO:0016301">
    <property type="term" value="F:kinase activity"/>
    <property type="evidence" value="ECO:0007669"/>
    <property type="project" value="UniProtKB-KW"/>
</dbReference>
<dbReference type="GO" id="GO:0009401">
    <property type="term" value="P:phosphoenolpyruvate-dependent sugar phosphotransferase system"/>
    <property type="evidence" value="ECO:0007669"/>
    <property type="project" value="UniProtKB-KW"/>
</dbReference>
<dbReference type="OrthoDB" id="9808134at2"/>
<evidence type="ECO:0000256" key="1">
    <source>
        <dbReference type="ARBA" id="ARBA00022448"/>
    </source>
</evidence>
<evidence type="ECO:0000313" key="9">
    <source>
        <dbReference type="EMBL" id="SDZ65877.1"/>
    </source>
</evidence>
<evidence type="ECO:0000259" key="8">
    <source>
        <dbReference type="PROSITE" id="PS51100"/>
    </source>
</evidence>
<dbReference type="Pfam" id="PF02302">
    <property type="entry name" value="PTS_IIB"/>
    <property type="match status" value="1"/>
</dbReference>
<proteinExistence type="predicted"/>
<feature type="domain" description="PTS EIIB type-3" evidence="8">
    <location>
        <begin position="3"/>
        <end position="102"/>
    </location>
</feature>
<sequence length="102" mass="11260">MKKLNVLLVCGSGASSGFIASNIRKAAAERHLDITIKARGESEIQNYIDEIDALMVGPHLAYIMDEIDEYTHGSDVKVILMKPDYYATLDGNAALEDLLKEF</sequence>
<dbReference type="PANTHER" id="PTHR34581">
    <property type="entry name" value="PTS SYSTEM N,N'-DIACETYLCHITOBIOSE-SPECIFIC EIIB COMPONENT"/>
    <property type="match status" value="1"/>
</dbReference>
<dbReference type="AlphaFoldDB" id="A0A1H3UU20"/>
<evidence type="ECO:0000313" key="10">
    <source>
        <dbReference type="Proteomes" id="UP000198935"/>
    </source>
</evidence>
<evidence type="ECO:0000256" key="7">
    <source>
        <dbReference type="PROSITE-ProRule" id="PRU00423"/>
    </source>
</evidence>
<dbReference type="InterPro" id="IPR036095">
    <property type="entry name" value="PTS_EIIB-like_sf"/>
</dbReference>
<dbReference type="STRING" id="1503961.SAMN05421736_12652"/>
<protein>
    <submittedName>
        <fullName evidence="9">PTS system, cellobiose-specific IIB component</fullName>
    </submittedName>
</protein>
<keyword evidence="10" id="KW-1185">Reference proteome</keyword>
<keyword evidence="4" id="KW-0808">Transferase</keyword>
<name>A0A1H3UU20_9BACI</name>
<dbReference type="SUPFAM" id="SSF52794">
    <property type="entry name" value="PTS system IIB component-like"/>
    <property type="match status" value="1"/>
</dbReference>